<dbReference type="InterPro" id="IPR027417">
    <property type="entry name" value="P-loop_NTPase"/>
</dbReference>
<dbReference type="InterPro" id="IPR002078">
    <property type="entry name" value="Sigma_54_int"/>
</dbReference>
<dbReference type="Gene3D" id="1.10.10.60">
    <property type="entry name" value="Homeodomain-like"/>
    <property type="match status" value="1"/>
</dbReference>
<dbReference type="SUPFAM" id="SSF46689">
    <property type="entry name" value="Homeodomain-like"/>
    <property type="match status" value="1"/>
</dbReference>
<dbReference type="InterPro" id="IPR058031">
    <property type="entry name" value="AAA_lid_NorR"/>
</dbReference>
<dbReference type="PROSITE" id="PS00676">
    <property type="entry name" value="SIGMA54_INTERACT_2"/>
    <property type="match status" value="1"/>
</dbReference>
<dbReference type="Gene3D" id="3.40.50.300">
    <property type="entry name" value="P-loop containing nucleotide triphosphate hydrolases"/>
    <property type="match status" value="1"/>
</dbReference>
<evidence type="ECO:0000313" key="12">
    <source>
        <dbReference type="EMBL" id="OSQ37845.1"/>
    </source>
</evidence>
<dbReference type="STRING" id="1293891.TMES_12685"/>
<evidence type="ECO:0000256" key="6">
    <source>
        <dbReference type="ARBA" id="ARBA00023125"/>
    </source>
</evidence>
<dbReference type="FunFam" id="1.10.10.60:FF:000165">
    <property type="entry name" value="Two-component system nitrogen regulation response regulator NtrX"/>
    <property type="match status" value="1"/>
</dbReference>
<dbReference type="PANTHER" id="PTHR32071:SF17">
    <property type="entry name" value="TRANSCRIPTIONAL REGULATOR (NTRC FAMILY)"/>
    <property type="match status" value="1"/>
</dbReference>
<keyword evidence="2" id="KW-0547">Nucleotide-binding</keyword>
<keyword evidence="4" id="KW-0902">Two-component regulatory system</keyword>
<dbReference type="Pfam" id="PF02954">
    <property type="entry name" value="HTH_8"/>
    <property type="match status" value="1"/>
</dbReference>
<dbReference type="SUPFAM" id="SSF52172">
    <property type="entry name" value="CheY-like"/>
    <property type="match status" value="1"/>
</dbReference>
<feature type="domain" description="Response regulatory" evidence="11">
    <location>
        <begin position="4"/>
        <end position="120"/>
    </location>
</feature>
<dbReference type="InterPro" id="IPR025943">
    <property type="entry name" value="Sigma_54_int_dom_ATP-bd_2"/>
</dbReference>
<dbReference type="GO" id="GO:0006355">
    <property type="term" value="P:regulation of DNA-templated transcription"/>
    <property type="evidence" value="ECO:0007669"/>
    <property type="project" value="InterPro"/>
</dbReference>
<dbReference type="Pfam" id="PF00158">
    <property type="entry name" value="Sigma54_activat"/>
    <property type="match status" value="1"/>
</dbReference>
<evidence type="ECO:0000256" key="4">
    <source>
        <dbReference type="ARBA" id="ARBA00023012"/>
    </source>
</evidence>
<dbReference type="AlphaFoldDB" id="A0A1Y2KZG1"/>
<dbReference type="SUPFAM" id="SSF52540">
    <property type="entry name" value="P-loop containing nucleoside triphosphate hydrolases"/>
    <property type="match status" value="1"/>
</dbReference>
<dbReference type="CDD" id="cd00009">
    <property type="entry name" value="AAA"/>
    <property type="match status" value="1"/>
</dbReference>
<evidence type="ECO:0000259" key="10">
    <source>
        <dbReference type="PROSITE" id="PS50045"/>
    </source>
</evidence>
<keyword evidence="7" id="KW-0010">Activator</keyword>
<dbReference type="Pfam" id="PF25601">
    <property type="entry name" value="AAA_lid_14"/>
    <property type="match status" value="1"/>
</dbReference>
<dbReference type="GO" id="GO:0000160">
    <property type="term" value="P:phosphorelay signal transduction system"/>
    <property type="evidence" value="ECO:0007669"/>
    <property type="project" value="UniProtKB-KW"/>
</dbReference>
<dbReference type="CDD" id="cd17550">
    <property type="entry name" value="REC_NtrX-like"/>
    <property type="match status" value="1"/>
</dbReference>
<evidence type="ECO:0000256" key="2">
    <source>
        <dbReference type="ARBA" id="ARBA00022741"/>
    </source>
</evidence>
<feature type="domain" description="Sigma-54 factor interaction" evidence="10">
    <location>
        <begin position="142"/>
        <end position="368"/>
    </location>
</feature>
<dbReference type="InterPro" id="IPR009057">
    <property type="entry name" value="Homeodomain-like_sf"/>
</dbReference>
<dbReference type="GO" id="GO:0005524">
    <property type="term" value="F:ATP binding"/>
    <property type="evidence" value="ECO:0007669"/>
    <property type="project" value="UniProtKB-KW"/>
</dbReference>
<evidence type="ECO:0000256" key="7">
    <source>
        <dbReference type="ARBA" id="ARBA00023159"/>
    </source>
</evidence>
<evidence type="ECO:0000259" key="11">
    <source>
        <dbReference type="PROSITE" id="PS50110"/>
    </source>
</evidence>
<dbReference type="PRINTS" id="PR01590">
    <property type="entry name" value="HTHFIS"/>
</dbReference>
<dbReference type="GO" id="GO:0043565">
    <property type="term" value="F:sequence-specific DNA binding"/>
    <property type="evidence" value="ECO:0007669"/>
    <property type="project" value="InterPro"/>
</dbReference>
<proteinExistence type="predicted"/>
<dbReference type="InterPro" id="IPR001789">
    <property type="entry name" value="Sig_transdc_resp-reg_receiver"/>
</dbReference>
<keyword evidence="6" id="KW-0238">DNA-binding</keyword>
<dbReference type="InterPro" id="IPR025944">
    <property type="entry name" value="Sigma_54_int_dom_CS"/>
</dbReference>
<comment type="caution">
    <text evidence="12">The sequence shown here is derived from an EMBL/GenBank/DDBJ whole genome shotgun (WGS) entry which is preliminary data.</text>
</comment>
<dbReference type="SMART" id="SM00382">
    <property type="entry name" value="AAA"/>
    <property type="match status" value="1"/>
</dbReference>
<dbReference type="Pfam" id="PF00072">
    <property type="entry name" value="Response_reg"/>
    <property type="match status" value="1"/>
</dbReference>
<dbReference type="FunFam" id="3.40.50.300:FF:000006">
    <property type="entry name" value="DNA-binding transcriptional regulator NtrC"/>
    <property type="match status" value="1"/>
</dbReference>
<dbReference type="Proteomes" id="UP000193391">
    <property type="component" value="Unassembled WGS sequence"/>
</dbReference>
<dbReference type="InterPro" id="IPR011006">
    <property type="entry name" value="CheY-like_superfamily"/>
</dbReference>
<feature type="modified residue" description="4-aspartylphosphate" evidence="9">
    <location>
        <position position="53"/>
    </location>
</feature>
<dbReference type="FunFam" id="3.40.50.2300:FF:000018">
    <property type="entry name" value="DNA-binding transcriptional regulator NtrC"/>
    <property type="match status" value="1"/>
</dbReference>
<sequence length="461" mass="51258">MAHDILIVDDEEDIRSLIAGILEDEGYTTRAAGSSQQALSEVAARRPTLVILDIWMEASQHDGIETLKLIQREHPEVPVVMISGHGNIETALEASRNGAYDFIEKPFNTERLLLVVERAIEDARLRRENRELIMRAGGDVELVGTTPVISNLRQSIERVARTGSRILISGPAGTGKEVVARLVHRSSARANGPFVVLNCANISPETMEESLFGAVGNAARDARTGMMEIAHGGTLLLDEVADMPLETQGKIVRVLQDQTFVRVGGSTPVSVDVRVIATTSRDLEEKIEEQKFRQDLYYRLNVVPLEVPPLFARRDDIPELADYFLSRYADATGLPRRKLSPEAIAALHAYDWPGNVRQLKNVIERLMIMSPGENGQMISGKMLPSELFSDMPESLVFDKTSEIMALPLREARELFEKEYLQTQVDRFGGNISKTANFIGMERSALHRKLKSLGIYGDRVTD</sequence>
<evidence type="ECO:0000256" key="5">
    <source>
        <dbReference type="ARBA" id="ARBA00023015"/>
    </source>
</evidence>
<keyword evidence="1 9" id="KW-0597">Phosphoprotein</keyword>
<keyword evidence="5" id="KW-0805">Transcription regulation</keyword>
<dbReference type="PROSITE" id="PS50045">
    <property type="entry name" value="SIGMA54_INTERACT_4"/>
    <property type="match status" value="1"/>
</dbReference>
<dbReference type="Gene3D" id="1.10.8.60">
    <property type="match status" value="1"/>
</dbReference>
<protein>
    <submittedName>
        <fullName evidence="12">ATPase AAA</fullName>
    </submittedName>
</protein>
<dbReference type="RefSeq" id="WP_085583092.1">
    <property type="nucleotide sequence ID" value="NZ_JFKA01000005.1"/>
</dbReference>
<dbReference type="PANTHER" id="PTHR32071">
    <property type="entry name" value="TRANSCRIPTIONAL REGULATORY PROTEIN"/>
    <property type="match status" value="1"/>
</dbReference>
<dbReference type="SMART" id="SM00448">
    <property type="entry name" value="REC"/>
    <property type="match status" value="1"/>
</dbReference>
<evidence type="ECO:0000256" key="3">
    <source>
        <dbReference type="ARBA" id="ARBA00022840"/>
    </source>
</evidence>
<keyword evidence="8" id="KW-0804">Transcription</keyword>
<evidence type="ECO:0000313" key="13">
    <source>
        <dbReference type="Proteomes" id="UP000193391"/>
    </source>
</evidence>
<name>A0A1Y2KZG1_9PROT</name>
<organism evidence="12 13">
    <name type="scientific">Thalassospira mesophila</name>
    <dbReference type="NCBI Taxonomy" id="1293891"/>
    <lineage>
        <taxon>Bacteria</taxon>
        <taxon>Pseudomonadati</taxon>
        <taxon>Pseudomonadota</taxon>
        <taxon>Alphaproteobacteria</taxon>
        <taxon>Rhodospirillales</taxon>
        <taxon>Thalassospiraceae</taxon>
        <taxon>Thalassospira</taxon>
    </lineage>
</organism>
<dbReference type="PROSITE" id="PS50110">
    <property type="entry name" value="RESPONSE_REGULATORY"/>
    <property type="match status" value="1"/>
</dbReference>
<dbReference type="Gene3D" id="3.40.50.2300">
    <property type="match status" value="1"/>
</dbReference>
<evidence type="ECO:0000256" key="1">
    <source>
        <dbReference type="ARBA" id="ARBA00022553"/>
    </source>
</evidence>
<evidence type="ECO:0000256" key="9">
    <source>
        <dbReference type="PROSITE-ProRule" id="PRU00169"/>
    </source>
</evidence>
<accession>A0A1Y2KZG1</accession>
<dbReference type="OrthoDB" id="9770562at2"/>
<reference evidence="12 13" key="1">
    <citation type="submission" date="2014-03" db="EMBL/GenBank/DDBJ databases">
        <title>The draft genome sequence of Thalassospira mesophila JCM 18969.</title>
        <authorList>
            <person name="Lai Q."/>
            <person name="Shao Z."/>
        </authorList>
    </citation>
    <scope>NUCLEOTIDE SEQUENCE [LARGE SCALE GENOMIC DNA]</scope>
    <source>
        <strain evidence="12 13">JCM 18969</strain>
    </source>
</reference>
<keyword evidence="3" id="KW-0067">ATP-binding</keyword>
<dbReference type="EMBL" id="JFKA01000005">
    <property type="protein sequence ID" value="OSQ37845.1"/>
    <property type="molecule type" value="Genomic_DNA"/>
</dbReference>
<evidence type="ECO:0000256" key="8">
    <source>
        <dbReference type="ARBA" id="ARBA00023163"/>
    </source>
</evidence>
<gene>
    <name evidence="12" type="ORF">TMES_12685</name>
</gene>
<keyword evidence="13" id="KW-1185">Reference proteome</keyword>
<dbReference type="InterPro" id="IPR002197">
    <property type="entry name" value="HTH_Fis"/>
</dbReference>
<dbReference type="PROSITE" id="PS00688">
    <property type="entry name" value="SIGMA54_INTERACT_3"/>
    <property type="match status" value="1"/>
</dbReference>
<dbReference type="InterPro" id="IPR003593">
    <property type="entry name" value="AAA+_ATPase"/>
</dbReference>